<dbReference type="Proteomes" id="UP001642406">
    <property type="component" value="Unassembled WGS sequence"/>
</dbReference>
<sequence length="154" mass="17544">MASPIFPTDPVVLMMDEAHHQHVADVKVSFPTPIFDNITPDKPIRIAIDFKAELMPQLIGLIVKLEYFYASDPHTRLAVKTITVKEHVDMDVCEGFKRFYVQVPSFLMRGEGQKIVRTKVTASCRRRTNFTCATCCTNVYVQPQLPDDETEIEV</sequence>
<dbReference type="EMBL" id="CAWUHC010000084">
    <property type="protein sequence ID" value="CAK7230122.1"/>
    <property type="molecule type" value="Genomic_DNA"/>
</dbReference>
<gene>
    <name evidence="1" type="ORF">SBRCBS47491_007483</name>
</gene>
<accession>A0ABP0CDI6</accession>
<name>A0ABP0CDI6_9PEZI</name>
<organism evidence="1 2">
    <name type="scientific">Sporothrix bragantina</name>
    <dbReference type="NCBI Taxonomy" id="671064"/>
    <lineage>
        <taxon>Eukaryota</taxon>
        <taxon>Fungi</taxon>
        <taxon>Dikarya</taxon>
        <taxon>Ascomycota</taxon>
        <taxon>Pezizomycotina</taxon>
        <taxon>Sordariomycetes</taxon>
        <taxon>Sordariomycetidae</taxon>
        <taxon>Ophiostomatales</taxon>
        <taxon>Ophiostomataceae</taxon>
        <taxon>Sporothrix</taxon>
    </lineage>
</organism>
<evidence type="ECO:0000313" key="1">
    <source>
        <dbReference type="EMBL" id="CAK7230122.1"/>
    </source>
</evidence>
<evidence type="ECO:0000313" key="2">
    <source>
        <dbReference type="Proteomes" id="UP001642406"/>
    </source>
</evidence>
<protein>
    <submittedName>
        <fullName evidence="1">Uncharacterized protein</fullName>
    </submittedName>
</protein>
<comment type="caution">
    <text evidence="1">The sequence shown here is derived from an EMBL/GenBank/DDBJ whole genome shotgun (WGS) entry which is preliminary data.</text>
</comment>
<keyword evidence="2" id="KW-1185">Reference proteome</keyword>
<proteinExistence type="predicted"/>
<reference evidence="1 2" key="1">
    <citation type="submission" date="2024-01" db="EMBL/GenBank/DDBJ databases">
        <authorList>
            <person name="Allen C."/>
            <person name="Tagirdzhanova G."/>
        </authorList>
    </citation>
    <scope>NUCLEOTIDE SEQUENCE [LARGE SCALE GENOMIC DNA]</scope>
</reference>